<keyword evidence="5 11" id="KW-0378">Hydrolase</keyword>
<keyword evidence="8 11" id="KW-0067">ATP-binding</keyword>
<evidence type="ECO:0000256" key="2">
    <source>
        <dbReference type="ARBA" id="ARBA00022705"/>
    </source>
</evidence>
<dbReference type="InterPro" id="IPR005259">
    <property type="entry name" value="PriA"/>
</dbReference>
<feature type="binding site" evidence="11">
    <location>
        <position position="343"/>
    </location>
    <ligand>
        <name>Zn(2+)</name>
        <dbReference type="ChEBI" id="CHEBI:29105"/>
        <label>2</label>
    </ligand>
</feature>
<keyword evidence="7 11" id="KW-0862">Zinc</keyword>
<evidence type="ECO:0000256" key="11">
    <source>
        <dbReference type="HAMAP-Rule" id="MF_00983"/>
    </source>
</evidence>
<dbReference type="InterPro" id="IPR027417">
    <property type="entry name" value="P-loop_NTPase"/>
</dbReference>
<feature type="binding site" evidence="11">
    <location>
        <position position="361"/>
    </location>
    <ligand>
        <name>Zn(2+)</name>
        <dbReference type="ChEBI" id="CHEBI:29105"/>
        <label>2</label>
    </ligand>
</feature>
<evidence type="ECO:0000256" key="5">
    <source>
        <dbReference type="ARBA" id="ARBA00022801"/>
    </source>
</evidence>
<dbReference type="PANTHER" id="PTHR30580">
    <property type="entry name" value="PRIMOSOMAL PROTEIN N"/>
    <property type="match status" value="1"/>
</dbReference>
<gene>
    <name evidence="11 13" type="primary">priA</name>
    <name evidence="13" type="ORF">ACFOPX_07285</name>
</gene>
<keyword evidence="2 11" id="KW-0235">DNA replication</keyword>
<evidence type="ECO:0000256" key="1">
    <source>
        <dbReference type="ARBA" id="ARBA00022515"/>
    </source>
</evidence>
<dbReference type="SMART" id="SM00487">
    <property type="entry name" value="DEXDc"/>
    <property type="match status" value="1"/>
</dbReference>
<dbReference type="InterPro" id="IPR040498">
    <property type="entry name" value="PriA_CRR"/>
</dbReference>
<keyword evidence="1 11" id="KW-0639">Primosome</keyword>
<dbReference type="SMART" id="SM00490">
    <property type="entry name" value="HELICc"/>
    <property type="match status" value="1"/>
</dbReference>
<comment type="caution">
    <text evidence="13">The sequence shown here is derived from an EMBL/GenBank/DDBJ whole genome shotgun (WGS) entry which is preliminary data.</text>
</comment>
<dbReference type="Pfam" id="PF18319">
    <property type="entry name" value="Zn_ribbon_PriA"/>
    <property type="match status" value="1"/>
</dbReference>
<keyword evidence="6 11" id="KW-0347">Helicase</keyword>
<dbReference type="InterPro" id="IPR001650">
    <property type="entry name" value="Helicase_C-like"/>
</dbReference>
<evidence type="ECO:0000256" key="10">
    <source>
        <dbReference type="ARBA" id="ARBA00023235"/>
    </source>
</evidence>
<keyword evidence="3 11" id="KW-0479">Metal-binding</keyword>
<dbReference type="RefSeq" id="WP_382262795.1">
    <property type="nucleotide sequence ID" value="NZ_JBHRZO010000049.1"/>
</dbReference>
<dbReference type="EC" id="5.6.2.4" evidence="11"/>
<comment type="catalytic activity">
    <reaction evidence="11">
        <text>Couples ATP hydrolysis with the unwinding of duplex DNA by translocating in the 3'-5' direction.</text>
        <dbReference type="EC" id="5.6.2.4"/>
    </reaction>
</comment>
<feature type="binding site" evidence="11">
    <location>
        <position position="374"/>
    </location>
    <ligand>
        <name>Zn(2+)</name>
        <dbReference type="ChEBI" id="CHEBI:29105"/>
        <label>1</label>
    </ligand>
</feature>
<dbReference type="NCBIfam" id="TIGR00595">
    <property type="entry name" value="priA"/>
    <property type="match status" value="1"/>
</dbReference>
<dbReference type="PROSITE" id="PS51192">
    <property type="entry name" value="HELICASE_ATP_BIND_1"/>
    <property type="match status" value="1"/>
</dbReference>
<evidence type="ECO:0000256" key="9">
    <source>
        <dbReference type="ARBA" id="ARBA00023125"/>
    </source>
</evidence>
<dbReference type="InterPro" id="IPR041222">
    <property type="entry name" value="PriA_3primeBD"/>
</dbReference>
<proteinExistence type="inferred from homology"/>
<dbReference type="Pfam" id="PF00271">
    <property type="entry name" value="Helicase_C"/>
    <property type="match status" value="1"/>
</dbReference>
<dbReference type="Gene3D" id="3.40.50.300">
    <property type="entry name" value="P-loop containing nucleotide triphosphate hydrolases"/>
    <property type="match status" value="2"/>
</dbReference>
<comment type="catalytic activity">
    <reaction evidence="11">
        <text>ATP + H2O = ADP + phosphate + H(+)</text>
        <dbReference type="Rhea" id="RHEA:13065"/>
        <dbReference type="ChEBI" id="CHEBI:15377"/>
        <dbReference type="ChEBI" id="CHEBI:15378"/>
        <dbReference type="ChEBI" id="CHEBI:30616"/>
        <dbReference type="ChEBI" id="CHEBI:43474"/>
        <dbReference type="ChEBI" id="CHEBI:456216"/>
        <dbReference type="EC" id="5.6.2.4"/>
    </reaction>
</comment>
<dbReference type="PANTHER" id="PTHR30580:SF0">
    <property type="entry name" value="PRIMOSOMAL PROTEIN N"/>
    <property type="match status" value="1"/>
</dbReference>
<evidence type="ECO:0000256" key="3">
    <source>
        <dbReference type="ARBA" id="ARBA00022723"/>
    </source>
</evidence>
<feature type="binding site" evidence="11">
    <location>
        <position position="371"/>
    </location>
    <ligand>
        <name>Zn(2+)</name>
        <dbReference type="ChEBI" id="CHEBI:29105"/>
        <label>1</label>
    </ligand>
</feature>
<dbReference type="InterPro" id="IPR042115">
    <property type="entry name" value="PriA_3primeBD_sf"/>
</dbReference>
<dbReference type="InterPro" id="IPR014001">
    <property type="entry name" value="Helicase_ATP-bd"/>
</dbReference>
<feature type="domain" description="Helicase ATP-binding" evidence="12">
    <location>
        <begin position="113"/>
        <end position="279"/>
    </location>
</feature>
<dbReference type="Proteomes" id="UP001595783">
    <property type="component" value="Unassembled WGS sequence"/>
</dbReference>
<organism evidence="13 14">
    <name type="scientific">Helicobacter baculiformis</name>
    <dbReference type="NCBI Taxonomy" id="427351"/>
    <lineage>
        <taxon>Bacteria</taxon>
        <taxon>Pseudomonadati</taxon>
        <taxon>Campylobacterota</taxon>
        <taxon>Epsilonproteobacteria</taxon>
        <taxon>Campylobacterales</taxon>
        <taxon>Helicobacteraceae</taxon>
        <taxon>Helicobacter</taxon>
    </lineage>
</organism>
<dbReference type="Pfam" id="PF17764">
    <property type="entry name" value="PriA_3primeBD"/>
    <property type="match status" value="1"/>
</dbReference>
<sequence length="615" mass="69329">MAPFAKTKPLTYESQENFEIGTLVKIPLQRRHLQGVVLGLCAQPNFVCKEARSTGAYFNAHQMVLLRFIAHYYCTQIGVVAPMFYPFKTGYVSTPIEVIPRLNPLSHLQQTACDQIAPLQTALLFGDTGSGKTHIYAHLIAQKLQKSLSVLVLVPEIALAPQIYRVLLNNFGSCVGIWHSKLNITQRNTLLEKLYTQEVRVVVGTRSALFLPIAHLGLIIIDEEHDHAYKANQAPFYNARDVSLYLAQHMPIQVVLGSATPSVRSYYVAQKSQTLVRLKGRFYDSTQEIIFDESPTILSSAILSALENTLIQKQQSVIFMPTRAHFKKLLCQACGQGVRCPFCSVNMSLHLKNKCMRCHYCQHQEDIPKVCPTCHHDSLRGRRMGTQQCKKDLETLLPQARIGILDKDHTHTNGQIQHILDTFNAHDIDILIGTQMIAKGHDYHRVHLAVVLGIDEILHNGSYSSFEHGVSLMYQIAGRSARKSDGKVLIQTLNRAFLARYLDDYEDFLKDELQTRMQIFPPFMRLALLVFAHSKEQKAKEMMQTGLDLLKILLDQINGVDILGATSARVSKIANQYRYEILLSATSTTNLLSILHRLQESNSNTFKIIVDPADV</sequence>
<comment type="subunit">
    <text evidence="11">Component of the replication restart primosome.</text>
</comment>
<keyword evidence="10 11" id="KW-0413">Isomerase</keyword>
<feature type="binding site" evidence="11">
    <location>
        <position position="334"/>
    </location>
    <ligand>
        <name>Zn(2+)</name>
        <dbReference type="ChEBI" id="CHEBI:29105"/>
        <label>1</label>
    </ligand>
</feature>
<keyword evidence="4 11" id="KW-0547">Nucleotide-binding</keyword>
<keyword evidence="9 11" id="KW-0238">DNA-binding</keyword>
<dbReference type="Pfam" id="PF18074">
    <property type="entry name" value="PriA_C"/>
    <property type="match status" value="1"/>
</dbReference>
<dbReference type="EMBL" id="JBHRZO010000049">
    <property type="protein sequence ID" value="MFC3848314.1"/>
    <property type="molecule type" value="Genomic_DNA"/>
</dbReference>
<evidence type="ECO:0000256" key="7">
    <source>
        <dbReference type="ARBA" id="ARBA00022833"/>
    </source>
</evidence>
<dbReference type="SUPFAM" id="SSF52540">
    <property type="entry name" value="P-loop containing nucleoside triphosphate hydrolases"/>
    <property type="match status" value="1"/>
</dbReference>
<dbReference type="InterPro" id="IPR041236">
    <property type="entry name" value="PriA_C"/>
</dbReference>
<evidence type="ECO:0000313" key="14">
    <source>
        <dbReference type="Proteomes" id="UP001595783"/>
    </source>
</evidence>
<dbReference type="HAMAP" id="MF_00983">
    <property type="entry name" value="PriA"/>
    <property type="match status" value="1"/>
</dbReference>
<evidence type="ECO:0000313" key="13">
    <source>
        <dbReference type="EMBL" id="MFC3848314.1"/>
    </source>
</evidence>
<comment type="function">
    <text evidence="11">Initiates the restart of stalled replication forks, which reloads the replicative helicase on sites other than the origin of replication. Recognizes and binds to abandoned replication forks and remodels them to uncover a helicase loading site. Promotes assembly of the primosome at these replication forks.</text>
</comment>
<keyword evidence="14" id="KW-1185">Reference proteome</keyword>
<evidence type="ECO:0000256" key="8">
    <source>
        <dbReference type="ARBA" id="ARBA00022840"/>
    </source>
</evidence>
<evidence type="ECO:0000259" key="12">
    <source>
        <dbReference type="PROSITE" id="PS51192"/>
    </source>
</evidence>
<comment type="cofactor">
    <cofactor evidence="11">
        <name>Zn(2+)</name>
        <dbReference type="ChEBI" id="CHEBI:29105"/>
    </cofactor>
    <text evidence="11">Binds 2 zinc ions per subunit.</text>
</comment>
<feature type="binding site" evidence="11">
    <location>
        <position position="331"/>
    </location>
    <ligand>
        <name>Zn(2+)</name>
        <dbReference type="ChEBI" id="CHEBI:29105"/>
        <label>1</label>
    </ligand>
</feature>
<accession>A0ABV7ZKQ6</accession>
<dbReference type="InterPro" id="IPR011545">
    <property type="entry name" value="DEAD/DEAH_box_helicase_dom"/>
</dbReference>
<protein>
    <recommendedName>
        <fullName evidence="11">Replication restart protein PriA</fullName>
    </recommendedName>
    <alternativeName>
        <fullName evidence="11">ATP-dependent DNA helicase PriA</fullName>
        <ecNumber evidence="11">5.6.2.4</ecNumber>
    </alternativeName>
    <alternativeName>
        <fullName evidence="11">DNA 3'-5' helicase PriA</fullName>
    </alternativeName>
</protein>
<dbReference type="Pfam" id="PF00270">
    <property type="entry name" value="DEAD"/>
    <property type="match status" value="1"/>
</dbReference>
<dbReference type="Gene3D" id="3.40.1440.60">
    <property type="entry name" value="PriA, 3(prime) DNA-binding domain"/>
    <property type="match status" value="1"/>
</dbReference>
<reference evidence="14" key="1">
    <citation type="journal article" date="2019" name="Int. J. Syst. Evol. Microbiol.">
        <title>The Global Catalogue of Microorganisms (GCM) 10K type strain sequencing project: providing services to taxonomists for standard genome sequencing and annotation.</title>
        <authorList>
            <consortium name="The Broad Institute Genomics Platform"/>
            <consortium name="The Broad Institute Genome Sequencing Center for Infectious Disease"/>
            <person name="Wu L."/>
            <person name="Ma J."/>
        </authorList>
    </citation>
    <scope>NUCLEOTIDE SEQUENCE [LARGE SCALE GENOMIC DNA]</scope>
    <source>
        <strain evidence="14">CCUG 53816</strain>
    </source>
</reference>
<name>A0ABV7ZKQ6_9HELI</name>
<comment type="similarity">
    <text evidence="11">Belongs to the helicase family. PriA subfamily.</text>
</comment>
<evidence type="ECO:0000256" key="6">
    <source>
        <dbReference type="ARBA" id="ARBA00022806"/>
    </source>
</evidence>
<feature type="binding site" evidence="11">
    <location>
        <position position="340"/>
    </location>
    <ligand>
        <name>Zn(2+)</name>
        <dbReference type="ChEBI" id="CHEBI:29105"/>
        <label>2</label>
    </ligand>
</feature>
<evidence type="ECO:0000256" key="4">
    <source>
        <dbReference type="ARBA" id="ARBA00022741"/>
    </source>
</evidence>
<feature type="binding site" evidence="11">
    <location>
        <position position="358"/>
    </location>
    <ligand>
        <name>Zn(2+)</name>
        <dbReference type="ChEBI" id="CHEBI:29105"/>
        <label>2</label>
    </ligand>
</feature>